<keyword evidence="3" id="KW-0732">Signal</keyword>
<feature type="region of interest" description="Disordered" evidence="2">
    <location>
        <begin position="1538"/>
        <end position="1571"/>
    </location>
</feature>
<reference evidence="5" key="1">
    <citation type="submission" date="2013-04" db="EMBL/GenBank/DDBJ databases">
        <title>The Genome Sequence of Fonticula alba ATCC 38817.</title>
        <authorList>
            <consortium name="The Broad Institute Genomics Platform"/>
            <person name="Russ C."/>
            <person name="Cuomo C."/>
            <person name="Burger G."/>
            <person name="Gray M.W."/>
            <person name="Holland P.W.H."/>
            <person name="King N."/>
            <person name="Lang F.B.F."/>
            <person name="Roger A.J."/>
            <person name="Ruiz-Trillo I."/>
            <person name="Brown M."/>
            <person name="Walker B."/>
            <person name="Young S."/>
            <person name="Zeng Q."/>
            <person name="Gargeya S."/>
            <person name="Fitzgerald M."/>
            <person name="Haas B."/>
            <person name="Abouelleil A."/>
            <person name="Allen A.W."/>
            <person name="Alvarado L."/>
            <person name="Arachchi H.M."/>
            <person name="Berlin A.M."/>
            <person name="Chapman S.B."/>
            <person name="Gainer-Dewar J."/>
            <person name="Goldberg J."/>
            <person name="Griggs A."/>
            <person name="Gujja S."/>
            <person name="Hansen M."/>
            <person name="Howarth C."/>
            <person name="Imamovic A."/>
            <person name="Ireland A."/>
            <person name="Larimer J."/>
            <person name="McCowan C."/>
            <person name="Murphy C."/>
            <person name="Pearson M."/>
            <person name="Poon T.W."/>
            <person name="Priest M."/>
            <person name="Roberts A."/>
            <person name="Saif S."/>
            <person name="Shea T."/>
            <person name="Sisk P."/>
            <person name="Sykes S."/>
            <person name="Wortman J."/>
            <person name="Nusbaum C."/>
            <person name="Birren B."/>
        </authorList>
    </citation>
    <scope>NUCLEOTIDE SEQUENCE [LARGE SCALE GENOMIC DNA]</scope>
    <source>
        <strain evidence="5">ATCC 38817</strain>
    </source>
</reference>
<sequence length="1601" mass="165507">MANSVMRRWAWSWAALALVLGLLGRSLGQDIHLLAASRPSMALDRAVSFVPVGSDNSAVLYRESGSQFRTHSSVWPPGQALESRWGPFFRENYQARNSPWPDTPLSTTILLALHPTSLPTLVEQNANKVGLFQALSRHGLPEPQAELLAAVDSPPGGVELLGLTGEPGSERGIFLARLTSSDLVQRPHTLRPATGQVLVTSGFGRSFYLVDDGGLRRVTIGPDDNVQCLTIPSSGRVLQLEATRLSGSSGVEGDAADVAMLLEDGEVRVYLRLGDPSGVVLSGGQLPAGVSAHGARLLVAPASASRDYHSPMYLLNPAASTLEDRVWYISIAGQALTWQRAILPPAAGSPSTLQLVLSNVEAPLDRWHLVDSNHRLLFDPAFFRCSEDPSIVCDRDGSRTGSDLGWRCASERVESPLVSLERLCAGCPDGWYLDRPTAGSPFAHPDHACRPCAEARCRTCGPTHCFVCAEPYLLEPSGPGGVFTCVEGCSSGYRHVGGMCLPSSRPLPLAGISTPVTRDLGVELAPGDRITAVGRTWLSADPHSEQVILPASTSGPATGVLIFTEHPRAYIQTMDALTGRGQSPARQVPLLGGAFSAPVLGFAEMGPFRRDGQLVYVLVAALQGGQASRLELSCSGTGPCPAGANASLTPVSTESSNMVWRFDEDLLAISKGPRGVLLYRPDPSYRGVIYHHNLAAGVASLRSGPALDRAPLAAGNHWMVASGAGSKPSAFPIAMGEASGFQWPPLAGRLLSGLPDSDTDMVPVMLARDLDAWVPGELVFSNTLGPRWEVLHVPGDMVPAGRAVDLPFVRRALGTFPRALEPATAEHGNVLLQAIDLPGANGRYPSGLLLLSRTFIGLSLLHCPSGSAGPCALLPATFVDLPPALRLPPGTLFWNPATVHVPAVAAGSMRTEADPAPVEVSFLIFAPAVGPVALALTVACPGGGHGPMCDGCHPRCAVCGGPANAGDCVTCVSGAWLHGRSCVTECPAGTWPDVQACQACPADCASCTSGTECTRCMAGHFRTGQLTCQACDESCASCTGADGCDTCQPGLVFMGLDPGVPSLCGSACRPGEHVADGRCAECHASCELCFGAAASCQVCAEGFRWASRPAPGGTGACVPCGPGCASCTATKCLACEAGLFLAPDGACEGTCPAGTWPNGESCQPCDLSCAACAGGQSTDCVGCPPGLELLDAGMPPVGSCVSGCAAGQYRDPGSDACLACDRACAACNGPSDGDCWRCADGVLQDGDCVQVCASDHVAVAGRCLPCHASCGECSGVRSTECSTCQAGLLALVTGPGSMRCVPACPAAYHASSTACTPCPLRCASCPDAASTCGQCERGWLLAGAACVQTCPADRLALGHECVACHSACDWCFGPRADQCLACEAATPFLVDGRCVGVCPEGTFADRNTCMPCGATCASWALASECTSCAGDRALLGVSVGPAARRGTLPRPMCASAAGPSVPRAKGRMPAPAASTAWSFSRMGAALRSARQAGRPAATRAGVWPARSPVPSAWHMGRNAGSSARRVGRAMFWGREPAGWPARRGSSCRKAGRSAGSAPRRAAPASARPTGAPGVCRGFSGRVRECVRRAVALPRGPSRGFV</sequence>
<evidence type="ECO:0000256" key="2">
    <source>
        <dbReference type="SAM" id="MobiDB-lite"/>
    </source>
</evidence>
<evidence type="ECO:0000256" key="1">
    <source>
        <dbReference type="ARBA" id="ARBA00023157"/>
    </source>
</evidence>
<feature type="domain" description="EGF-like" evidence="4">
    <location>
        <begin position="1265"/>
        <end position="1301"/>
    </location>
</feature>
<dbReference type="InterPro" id="IPR006212">
    <property type="entry name" value="Furin_repeat"/>
</dbReference>
<evidence type="ECO:0000259" key="4">
    <source>
        <dbReference type="SMART" id="SM00181"/>
    </source>
</evidence>
<dbReference type="GO" id="GO:0009888">
    <property type="term" value="P:tissue development"/>
    <property type="evidence" value="ECO:0007669"/>
    <property type="project" value="TreeGrafter"/>
</dbReference>
<feature type="domain" description="EGF-like" evidence="4">
    <location>
        <begin position="1219"/>
        <end position="1249"/>
    </location>
</feature>
<feature type="domain" description="EGF-like" evidence="4">
    <location>
        <begin position="999"/>
        <end position="1029"/>
    </location>
</feature>
<dbReference type="eggNOG" id="KOG3525">
    <property type="taxonomic scope" value="Eukaryota"/>
</dbReference>
<keyword evidence="6" id="KW-1185">Reference proteome</keyword>
<dbReference type="InterPro" id="IPR050440">
    <property type="entry name" value="Laminin/Netrin_ECM"/>
</dbReference>
<evidence type="ECO:0000313" key="6">
    <source>
        <dbReference type="Proteomes" id="UP000030693"/>
    </source>
</evidence>
<dbReference type="InterPro" id="IPR009030">
    <property type="entry name" value="Growth_fac_rcpt_cys_sf"/>
</dbReference>
<dbReference type="SMART" id="SM00181">
    <property type="entry name" value="EGF"/>
    <property type="match status" value="8"/>
</dbReference>
<dbReference type="PANTHER" id="PTHR10574:SF406">
    <property type="entry name" value="LAMININ SUBUNIT ALPHA 5"/>
    <property type="match status" value="1"/>
</dbReference>
<feature type="domain" description="EGF-like" evidence="4">
    <location>
        <begin position="1164"/>
        <end position="1201"/>
    </location>
</feature>
<dbReference type="RefSeq" id="XP_009497441.1">
    <property type="nucleotide sequence ID" value="XM_009499166.1"/>
</dbReference>
<feature type="chain" id="PRO_5001566653" description="EGF-like domain-containing protein" evidence="3">
    <location>
        <begin position="29"/>
        <end position="1601"/>
    </location>
</feature>
<gene>
    <name evidence="5" type="ORF">H696_05303</name>
</gene>
<dbReference type="SUPFAM" id="SSF57184">
    <property type="entry name" value="Growth factor receptor domain"/>
    <property type="match status" value="5"/>
</dbReference>
<dbReference type="STRING" id="691883.A0A058Z4D9"/>
<feature type="domain" description="EGF-like" evidence="4">
    <location>
        <begin position="1317"/>
        <end position="1347"/>
    </location>
</feature>
<dbReference type="OrthoDB" id="18487at2759"/>
<feature type="domain" description="EGF-like" evidence="4">
    <location>
        <begin position="1081"/>
        <end position="1118"/>
    </location>
</feature>
<feature type="compositionally biased region" description="Low complexity" evidence="2">
    <location>
        <begin position="1552"/>
        <end position="1571"/>
    </location>
</feature>
<feature type="domain" description="EGF-like" evidence="4">
    <location>
        <begin position="1119"/>
        <end position="1148"/>
    </location>
</feature>
<feature type="domain" description="EGF-like" evidence="4">
    <location>
        <begin position="955"/>
        <end position="998"/>
    </location>
</feature>
<organism evidence="5">
    <name type="scientific">Fonticula alba</name>
    <name type="common">Slime mold</name>
    <dbReference type="NCBI Taxonomy" id="691883"/>
    <lineage>
        <taxon>Eukaryota</taxon>
        <taxon>Rotosphaerida</taxon>
        <taxon>Fonticulaceae</taxon>
        <taxon>Fonticula</taxon>
    </lineage>
</organism>
<accession>A0A058Z4D9</accession>
<dbReference type="Gene3D" id="2.10.220.10">
    <property type="entry name" value="Hormone Receptor, Insulin-like Growth Factor Receptor 1, Chain A, domain 2"/>
    <property type="match status" value="7"/>
</dbReference>
<evidence type="ECO:0000256" key="3">
    <source>
        <dbReference type="SAM" id="SignalP"/>
    </source>
</evidence>
<protein>
    <recommendedName>
        <fullName evidence="4">EGF-like domain-containing protein</fullName>
    </recommendedName>
</protein>
<keyword evidence="1" id="KW-1015">Disulfide bond</keyword>
<dbReference type="InterPro" id="IPR000742">
    <property type="entry name" value="EGF"/>
</dbReference>
<dbReference type="CDD" id="cd00064">
    <property type="entry name" value="FU"/>
    <property type="match status" value="5"/>
</dbReference>
<evidence type="ECO:0000313" key="5">
    <source>
        <dbReference type="EMBL" id="KCV68387.1"/>
    </source>
</evidence>
<proteinExistence type="predicted"/>
<dbReference type="EMBL" id="KB932209">
    <property type="protein sequence ID" value="KCV68387.1"/>
    <property type="molecule type" value="Genomic_DNA"/>
</dbReference>
<dbReference type="Proteomes" id="UP000030693">
    <property type="component" value="Unassembled WGS sequence"/>
</dbReference>
<dbReference type="SMART" id="SM00261">
    <property type="entry name" value="FU"/>
    <property type="match status" value="11"/>
</dbReference>
<name>A0A058Z4D9_FONAL</name>
<dbReference type="GeneID" id="20530028"/>
<dbReference type="PANTHER" id="PTHR10574">
    <property type="entry name" value="NETRIN/LAMININ-RELATED"/>
    <property type="match status" value="1"/>
</dbReference>
<feature type="signal peptide" evidence="3">
    <location>
        <begin position="1"/>
        <end position="28"/>
    </location>
</feature>